<dbReference type="AlphaFoldDB" id="A0A1B1UJ30"/>
<reference evidence="2 3" key="1">
    <citation type="submission" date="2016-07" db="EMBL/GenBank/DDBJ databases">
        <title>Complete genome sequence of Bradyrhizobium icense LMTR 13T, a potential inoculant strain isolated from lima bean (Phaseolus lunatus) in Peru.</title>
        <authorList>
            <person name="Ormeno-Orrillo E."/>
            <person name="Duran D."/>
            <person name="Rogel M.A."/>
            <person name="Rey L."/>
            <person name="Imperial J."/>
            <person name="Ruiz-Argueso T."/>
            <person name="Martinez-Romero E."/>
        </authorList>
    </citation>
    <scope>NUCLEOTIDE SEQUENCE [LARGE SCALE GENOMIC DNA]</scope>
    <source>
        <strain evidence="2 3">LMTR 13</strain>
    </source>
</reference>
<dbReference type="RefSeq" id="WP_065729982.1">
    <property type="nucleotide sequence ID" value="NZ_CP016428.1"/>
</dbReference>
<feature type="region of interest" description="Disordered" evidence="1">
    <location>
        <begin position="144"/>
        <end position="183"/>
    </location>
</feature>
<dbReference type="KEGG" id="bic:LMTR13_24075"/>
<dbReference type="Proteomes" id="UP000092839">
    <property type="component" value="Chromosome"/>
</dbReference>
<gene>
    <name evidence="2" type="ORF">LMTR13_24075</name>
</gene>
<protein>
    <submittedName>
        <fullName evidence="2">Uncharacterized protein</fullName>
    </submittedName>
</protein>
<proteinExistence type="predicted"/>
<dbReference type="EMBL" id="CP016428">
    <property type="protein sequence ID" value="ANW02782.1"/>
    <property type="molecule type" value="Genomic_DNA"/>
</dbReference>
<organism evidence="2 3">
    <name type="scientific">Bradyrhizobium icense</name>
    <dbReference type="NCBI Taxonomy" id="1274631"/>
    <lineage>
        <taxon>Bacteria</taxon>
        <taxon>Pseudomonadati</taxon>
        <taxon>Pseudomonadota</taxon>
        <taxon>Alphaproteobacteria</taxon>
        <taxon>Hyphomicrobiales</taxon>
        <taxon>Nitrobacteraceae</taxon>
        <taxon>Bradyrhizobium</taxon>
    </lineage>
</organism>
<evidence type="ECO:0000313" key="3">
    <source>
        <dbReference type="Proteomes" id="UP000092839"/>
    </source>
</evidence>
<sequence length="224" mass="24974">MNGFSKWPEEASRQATVAIAGEVLRRAGRLSGFTQQDLANLVDGFSKWRKEAACRQATVAIAGEVLRAARLSKFSQQGLANLVNGFSTWPEEAVCHRAIADIARELQGQEFHHDAHKESQQGSRDTLDQAHAEELEQRLRKISNEVAHRQGHPPSGSRMGIRRSASTAFRPRAAEPRMPEITTSPTARYQVMLRCRARPGREVAIGNMILEQTFEFGTRPTVFV</sequence>
<keyword evidence="3" id="KW-1185">Reference proteome</keyword>
<name>A0A1B1UJ30_9BRAD</name>
<accession>A0A1B1UJ30</accession>
<dbReference type="OrthoDB" id="8254953at2"/>
<evidence type="ECO:0000256" key="1">
    <source>
        <dbReference type="SAM" id="MobiDB-lite"/>
    </source>
</evidence>
<evidence type="ECO:0000313" key="2">
    <source>
        <dbReference type="EMBL" id="ANW02782.1"/>
    </source>
</evidence>